<dbReference type="NCBIfam" id="TIGR02141">
    <property type="entry name" value="modB_ABC"/>
    <property type="match status" value="1"/>
</dbReference>
<evidence type="ECO:0000313" key="13">
    <source>
        <dbReference type="Proteomes" id="UP001144471"/>
    </source>
</evidence>
<evidence type="ECO:0000256" key="1">
    <source>
        <dbReference type="ARBA" id="ARBA00004651"/>
    </source>
</evidence>
<dbReference type="SUPFAM" id="SSF161098">
    <property type="entry name" value="MetI-like"/>
    <property type="match status" value="1"/>
</dbReference>
<organism evidence="12 13">
    <name type="scientific">Propionigenium maris DSM 9537</name>
    <dbReference type="NCBI Taxonomy" id="1123000"/>
    <lineage>
        <taxon>Bacteria</taxon>
        <taxon>Fusobacteriati</taxon>
        <taxon>Fusobacteriota</taxon>
        <taxon>Fusobacteriia</taxon>
        <taxon>Fusobacteriales</taxon>
        <taxon>Fusobacteriaceae</taxon>
        <taxon>Propionigenium</taxon>
    </lineage>
</organism>
<evidence type="ECO:0000256" key="3">
    <source>
        <dbReference type="ARBA" id="ARBA00022448"/>
    </source>
</evidence>
<evidence type="ECO:0000256" key="9">
    <source>
        <dbReference type="RuleBase" id="RU363032"/>
    </source>
</evidence>
<keyword evidence="3 9" id="KW-0813">Transport</keyword>
<dbReference type="PANTHER" id="PTHR30183:SF3">
    <property type="entry name" value="MOLYBDENUM TRANSPORT SYSTEM PERMEASE PROTEIN MODB"/>
    <property type="match status" value="1"/>
</dbReference>
<dbReference type="PROSITE" id="PS50928">
    <property type="entry name" value="ABC_TM1"/>
    <property type="match status" value="1"/>
</dbReference>
<dbReference type="InterPro" id="IPR000515">
    <property type="entry name" value="MetI-like"/>
</dbReference>
<comment type="caution">
    <text evidence="12">The sequence shown here is derived from an EMBL/GenBank/DDBJ whole genome shotgun (WGS) entry which is preliminary data.</text>
</comment>
<reference evidence="12" key="1">
    <citation type="submission" date="2022-12" db="EMBL/GenBank/DDBJ databases">
        <title>Reference genome sequencing for broad-spectrum identification of bacterial and archaeal isolates by mass spectrometry.</title>
        <authorList>
            <person name="Sekiguchi Y."/>
            <person name="Tourlousse D.M."/>
        </authorList>
    </citation>
    <scope>NUCLEOTIDE SEQUENCE</scope>
    <source>
        <strain evidence="12">10succ1</strain>
    </source>
</reference>
<evidence type="ECO:0000256" key="2">
    <source>
        <dbReference type="ARBA" id="ARBA00007069"/>
    </source>
</evidence>
<protein>
    <recommendedName>
        <fullName evidence="10">Molybdenum transport system permease</fullName>
    </recommendedName>
</protein>
<comment type="caution">
    <text evidence="10">Lacks conserved residue(s) required for the propagation of feature annotation.</text>
</comment>
<feature type="transmembrane region" description="Helical" evidence="9">
    <location>
        <begin position="178"/>
        <end position="196"/>
    </location>
</feature>
<dbReference type="InterPro" id="IPR011867">
    <property type="entry name" value="ModB_ABC"/>
</dbReference>
<comment type="subcellular location">
    <subcellularLocation>
        <location evidence="1 9">Cell membrane</location>
        <topology evidence="1 9">Multi-pass membrane protein</topology>
    </subcellularLocation>
</comment>
<keyword evidence="4 10" id="KW-1003">Cell membrane</keyword>
<dbReference type="Gene3D" id="1.10.3720.10">
    <property type="entry name" value="MetI-like"/>
    <property type="match status" value="1"/>
</dbReference>
<comment type="function">
    <text evidence="10">Part of the binding-protein-dependent transport system for molybdenum; probably responsible for the translocation of the substrate across the membrane.</text>
</comment>
<sequence>MVISVGMAFIMALYLHKGERKREKILEAVISFPLFFPPSVLGYLILMVVGRRGWLGAWLGDFGIQIVFTWRAGVVAGVIVSLPMAYQCIKAGLLTIEREYIEAAYEMGANRWERCRYVILPLIRKNIGAAGVLSFGRAFGEFGATLMIAGNIPGRTQTIPMAIYSSVERGDYGTANKLLLIVVAVTVTVMWGYNHYLAGKREGIFVGRGSL</sequence>
<feature type="transmembrane region" description="Helical" evidence="9">
    <location>
        <begin position="25"/>
        <end position="50"/>
    </location>
</feature>
<evidence type="ECO:0000256" key="8">
    <source>
        <dbReference type="ARBA" id="ARBA00023136"/>
    </source>
</evidence>
<evidence type="ECO:0000259" key="11">
    <source>
        <dbReference type="PROSITE" id="PS50928"/>
    </source>
</evidence>
<proteinExistence type="inferred from homology"/>
<evidence type="ECO:0000256" key="6">
    <source>
        <dbReference type="ARBA" id="ARBA00022692"/>
    </source>
</evidence>
<name>A0A9W6GJ06_9FUSO</name>
<evidence type="ECO:0000256" key="10">
    <source>
        <dbReference type="RuleBase" id="RU365097"/>
    </source>
</evidence>
<feature type="transmembrane region" description="Helical" evidence="9">
    <location>
        <begin position="62"/>
        <end position="86"/>
    </location>
</feature>
<keyword evidence="7 9" id="KW-1133">Transmembrane helix</keyword>
<keyword evidence="6 9" id="KW-0812">Transmembrane</keyword>
<gene>
    <name evidence="12" type="primary">modB</name>
    <name evidence="12" type="ORF">PM10SUCC1_01510</name>
</gene>
<dbReference type="Proteomes" id="UP001144471">
    <property type="component" value="Unassembled WGS sequence"/>
</dbReference>
<keyword evidence="8 9" id="KW-0472">Membrane</keyword>
<dbReference type="Pfam" id="PF00528">
    <property type="entry name" value="BPD_transp_1"/>
    <property type="match status" value="1"/>
</dbReference>
<dbReference type="GO" id="GO:0015098">
    <property type="term" value="F:molybdate ion transmembrane transporter activity"/>
    <property type="evidence" value="ECO:0007669"/>
    <property type="project" value="UniProtKB-UniRule"/>
</dbReference>
<comment type="similarity">
    <text evidence="2 10">Belongs to the binding-protein-dependent transport system permease family. CysTW subfamily.</text>
</comment>
<evidence type="ECO:0000256" key="4">
    <source>
        <dbReference type="ARBA" id="ARBA00022475"/>
    </source>
</evidence>
<dbReference type="EMBL" id="BSDY01000001">
    <property type="protein sequence ID" value="GLI54636.1"/>
    <property type="molecule type" value="Genomic_DNA"/>
</dbReference>
<dbReference type="PANTHER" id="PTHR30183">
    <property type="entry name" value="MOLYBDENUM TRANSPORT SYSTEM PERMEASE PROTEIN MODB"/>
    <property type="match status" value="1"/>
</dbReference>
<accession>A0A9W6GJ06</accession>
<dbReference type="GO" id="GO:0005886">
    <property type="term" value="C:plasma membrane"/>
    <property type="evidence" value="ECO:0007669"/>
    <property type="project" value="UniProtKB-SubCell"/>
</dbReference>
<evidence type="ECO:0000256" key="5">
    <source>
        <dbReference type="ARBA" id="ARBA00022505"/>
    </source>
</evidence>
<dbReference type="InterPro" id="IPR035906">
    <property type="entry name" value="MetI-like_sf"/>
</dbReference>
<evidence type="ECO:0000313" key="12">
    <source>
        <dbReference type="EMBL" id="GLI54636.1"/>
    </source>
</evidence>
<dbReference type="CDD" id="cd06261">
    <property type="entry name" value="TM_PBP2"/>
    <property type="match status" value="1"/>
</dbReference>
<keyword evidence="5 10" id="KW-0500">Molybdenum</keyword>
<feature type="domain" description="ABC transmembrane type-1" evidence="11">
    <location>
        <begin position="1"/>
        <end position="191"/>
    </location>
</feature>
<keyword evidence="13" id="KW-1185">Reference proteome</keyword>
<dbReference type="AlphaFoldDB" id="A0A9W6GJ06"/>
<evidence type="ECO:0000256" key="7">
    <source>
        <dbReference type="ARBA" id="ARBA00022989"/>
    </source>
</evidence>